<evidence type="ECO:0000256" key="2">
    <source>
        <dbReference type="SAM" id="Phobius"/>
    </source>
</evidence>
<feature type="region of interest" description="Disordered" evidence="1">
    <location>
        <begin position="418"/>
        <end position="452"/>
    </location>
</feature>
<keyword evidence="2" id="KW-0812">Transmembrane</keyword>
<keyword evidence="2" id="KW-1133">Transmembrane helix</keyword>
<protein>
    <submittedName>
        <fullName evidence="3">Uncharacterized protein</fullName>
    </submittedName>
</protein>
<feature type="transmembrane region" description="Helical" evidence="2">
    <location>
        <begin position="15"/>
        <end position="38"/>
    </location>
</feature>
<proteinExistence type="predicted"/>
<evidence type="ECO:0000256" key="1">
    <source>
        <dbReference type="SAM" id="MobiDB-lite"/>
    </source>
</evidence>
<keyword evidence="2" id="KW-0472">Membrane</keyword>
<feature type="region of interest" description="Disordered" evidence="1">
    <location>
        <begin position="273"/>
        <end position="322"/>
    </location>
</feature>
<dbReference type="AlphaFoldDB" id="A0AA36HD01"/>
<comment type="caution">
    <text evidence="3">The sequence shown here is derived from an EMBL/GenBank/DDBJ whole genome shotgun (WGS) entry which is preliminary data.</text>
</comment>
<evidence type="ECO:0000313" key="4">
    <source>
        <dbReference type="Proteomes" id="UP001176961"/>
    </source>
</evidence>
<keyword evidence="4" id="KW-1185">Reference proteome</keyword>
<reference evidence="3" key="1">
    <citation type="submission" date="2023-07" db="EMBL/GenBank/DDBJ databases">
        <authorList>
            <consortium name="CYATHOMIX"/>
        </authorList>
    </citation>
    <scope>NUCLEOTIDE SEQUENCE</scope>
    <source>
        <strain evidence="3">N/A</strain>
    </source>
</reference>
<sequence length="452" mass="49966">MSSAGCEVSIDIPSWVPAAIAFGLAVILTIGVCIAYIFREIERHKTFYGKEDKLSSREVTDAKKKEEMDAYALGRCSHEVLVIKSPPQTTPGTAKGAAPSGVKVMLRKKRIITTTPSRPVPSLSIPTSMEPTSPYVFNFNILYDKTGRAFELIDLIQKEEPPIASRSKQIDWLLQQIQTRLEKMTDHNYIVYGSVDGKIWSVKGLENLQQNVEETHLEMRLSVESMGLRILAYKIQAISAEQAMLMSIRGRTSDMRPEPTQATPGRWLMRGTPDNISHHVTPIPQSHQKSSELLDQERRQAAQIRQAMQSPAPPSISHVKTLSTDRKSLTKHSLMGIPKRAVSHGAKSGGKPQTRSRESKELLYKAKARVETPKKKAAIQSKEGANVRQTSTLPLATARLNVVDTGTTKPVSKAEEVKLSDTMNTQSAIKKPNEKNKNSKEGTSGPITGVRV</sequence>
<name>A0AA36HD01_CYLNA</name>
<gene>
    <name evidence="3" type="ORF">CYNAS_LOCUS19686</name>
</gene>
<organism evidence="3 4">
    <name type="scientific">Cylicocyclus nassatus</name>
    <name type="common">Nematode worm</name>
    <dbReference type="NCBI Taxonomy" id="53992"/>
    <lineage>
        <taxon>Eukaryota</taxon>
        <taxon>Metazoa</taxon>
        <taxon>Ecdysozoa</taxon>
        <taxon>Nematoda</taxon>
        <taxon>Chromadorea</taxon>
        <taxon>Rhabditida</taxon>
        <taxon>Rhabditina</taxon>
        <taxon>Rhabditomorpha</taxon>
        <taxon>Strongyloidea</taxon>
        <taxon>Strongylidae</taxon>
        <taxon>Cylicocyclus</taxon>
    </lineage>
</organism>
<feature type="compositionally biased region" description="Basic and acidic residues" evidence="1">
    <location>
        <begin position="289"/>
        <end position="300"/>
    </location>
</feature>
<dbReference type="EMBL" id="CATQJL010000316">
    <property type="protein sequence ID" value="CAJ0607703.1"/>
    <property type="molecule type" value="Genomic_DNA"/>
</dbReference>
<dbReference type="Proteomes" id="UP001176961">
    <property type="component" value="Unassembled WGS sequence"/>
</dbReference>
<evidence type="ECO:0000313" key="3">
    <source>
        <dbReference type="EMBL" id="CAJ0607703.1"/>
    </source>
</evidence>
<feature type="compositionally biased region" description="Basic and acidic residues" evidence="1">
    <location>
        <begin position="431"/>
        <end position="440"/>
    </location>
</feature>
<accession>A0AA36HD01</accession>